<evidence type="ECO:0000259" key="2">
    <source>
        <dbReference type="Pfam" id="PF13439"/>
    </source>
</evidence>
<dbReference type="CDD" id="cd03811">
    <property type="entry name" value="GT4_GT28_WabH-like"/>
    <property type="match status" value="1"/>
</dbReference>
<name>A0ABR8J0X4_9NOST</name>
<gene>
    <name evidence="3" type="ORF">H6G68_02770</name>
</gene>
<dbReference type="Pfam" id="PF13439">
    <property type="entry name" value="Glyco_transf_4"/>
    <property type="match status" value="1"/>
</dbReference>
<dbReference type="EMBL" id="JACJTQ010000002">
    <property type="protein sequence ID" value="MBD2690686.1"/>
    <property type="molecule type" value="Genomic_DNA"/>
</dbReference>
<dbReference type="InterPro" id="IPR001296">
    <property type="entry name" value="Glyco_trans_1"/>
</dbReference>
<protein>
    <submittedName>
        <fullName evidence="3">Glycosyltransferase</fullName>
    </submittedName>
</protein>
<keyword evidence="4" id="KW-1185">Reference proteome</keyword>
<comment type="caution">
    <text evidence="3">The sequence shown here is derived from an EMBL/GenBank/DDBJ whole genome shotgun (WGS) entry which is preliminary data.</text>
</comment>
<accession>A0ABR8J0X4</accession>
<dbReference type="SUPFAM" id="SSF53756">
    <property type="entry name" value="UDP-Glycosyltransferase/glycogen phosphorylase"/>
    <property type="match status" value="1"/>
</dbReference>
<dbReference type="Gene3D" id="3.40.50.2000">
    <property type="entry name" value="Glycogen Phosphorylase B"/>
    <property type="match status" value="2"/>
</dbReference>
<feature type="domain" description="Glycosyl transferase family 1" evidence="1">
    <location>
        <begin position="209"/>
        <end position="359"/>
    </location>
</feature>
<evidence type="ECO:0000313" key="3">
    <source>
        <dbReference type="EMBL" id="MBD2690686.1"/>
    </source>
</evidence>
<evidence type="ECO:0000313" key="4">
    <source>
        <dbReference type="Proteomes" id="UP000660381"/>
    </source>
</evidence>
<dbReference type="InterPro" id="IPR028098">
    <property type="entry name" value="Glyco_trans_4-like_N"/>
</dbReference>
<proteinExistence type="predicted"/>
<dbReference type="PANTHER" id="PTHR12526:SF630">
    <property type="entry name" value="GLYCOSYLTRANSFERASE"/>
    <property type="match status" value="1"/>
</dbReference>
<evidence type="ECO:0000259" key="1">
    <source>
        <dbReference type="Pfam" id="PF00534"/>
    </source>
</evidence>
<dbReference type="Proteomes" id="UP000660381">
    <property type="component" value="Unassembled WGS sequence"/>
</dbReference>
<dbReference type="PANTHER" id="PTHR12526">
    <property type="entry name" value="GLYCOSYLTRANSFERASE"/>
    <property type="match status" value="1"/>
</dbReference>
<dbReference type="RefSeq" id="WP_190905245.1">
    <property type="nucleotide sequence ID" value="NZ_JACJTQ010000002.1"/>
</dbReference>
<sequence>MKSNQHICHLVLSNIGGAPRTANSLIASQSQAGYKVSTIVLTDLDSRWIVDFQAAEKLIIMKVAGGLFYIGGAIHQIWIAIQLSKLIAELKPDIVIAHTAFITKLFYLSQLIPGSLKTPYISYIHTDFISELQAESKTNSLIGIFQNLSISIDNWMSLRSLQQASGLVFVCKSLYERFLNLGLNPRHIAICYNPAIPDTNNQPLNSTAESWLKNHELITFVSAARFHHQKDHPTLLKAFALASQHHSNIRLILLGDGNLETEMQELANSLKISDIALFTGTVTNPRAYFSLSRAVILASHYEGFGMVLVEAVASGVTFIASDCPVGPREISEVLASGTLVPPNDVDALAKAIINQVETPKEIIDRSEQIERLFSESSCANSLEMLLHQIIAQQI</sequence>
<dbReference type="Pfam" id="PF00534">
    <property type="entry name" value="Glycos_transf_1"/>
    <property type="match status" value="1"/>
</dbReference>
<reference evidence="3 4" key="1">
    <citation type="journal article" date="2020" name="ISME J.">
        <title>Comparative genomics reveals insights into cyanobacterial evolution and habitat adaptation.</title>
        <authorList>
            <person name="Chen M.Y."/>
            <person name="Teng W.K."/>
            <person name="Zhao L."/>
            <person name="Hu C.X."/>
            <person name="Zhou Y.K."/>
            <person name="Han B.P."/>
            <person name="Song L.R."/>
            <person name="Shu W.S."/>
        </authorList>
    </citation>
    <scope>NUCLEOTIDE SEQUENCE [LARGE SCALE GENOMIC DNA]</scope>
    <source>
        <strain evidence="3 4">FACHB-362</strain>
    </source>
</reference>
<organism evidence="3 4">
    <name type="scientific">Anabaena catenula FACHB-362</name>
    <dbReference type="NCBI Taxonomy" id="2692877"/>
    <lineage>
        <taxon>Bacteria</taxon>
        <taxon>Bacillati</taxon>
        <taxon>Cyanobacteriota</taxon>
        <taxon>Cyanophyceae</taxon>
        <taxon>Nostocales</taxon>
        <taxon>Nostocaceae</taxon>
        <taxon>Anabaena</taxon>
    </lineage>
</organism>
<feature type="domain" description="Glycosyltransferase subfamily 4-like N-terminal" evidence="2">
    <location>
        <begin position="15"/>
        <end position="194"/>
    </location>
</feature>